<reference evidence="1" key="1">
    <citation type="submission" date="2020-04" db="EMBL/GenBank/DDBJ databases">
        <authorList>
            <person name="Alioto T."/>
            <person name="Alioto T."/>
            <person name="Gomez Garrido J."/>
        </authorList>
    </citation>
    <scope>NUCLEOTIDE SEQUENCE</scope>
    <source>
        <strain evidence="1">A484AB</strain>
    </source>
</reference>
<dbReference type="PANTHER" id="PTHR46791:SF5">
    <property type="entry name" value="CLR5 DOMAIN-CONTAINING PROTEIN-RELATED"/>
    <property type="match status" value="1"/>
</dbReference>
<keyword evidence="2" id="KW-1185">Reference proteome</keyword>
<dbReference type="OrthoDB" id="2686689at2759"/>
<dbReference type="PANTHER" id="PTHR46791">
    <property type="entry name" value="EXPRESSED PROTEIN"/>
    <property type="match status" value="1"/>
</dbReference>
<evidence type="ECO:0000313" key="1">
    <source>
        <dbReference type="EMBL" id="CAB4033814.1"/>
    </source>
</evidence>
<gene>
    <name evidence="1" type="ORF">PACLA_8A042741</name>
</gene>
<dbReference type="SUPFAM" id="SSF53098">
    <property type="entry name" value="Ribonuclease H-like"/>
    <property type="match status" value="1"/>
</dbReference>
<dbReference type="EMBL" id="CACRXK020019575">
    <property type="protein sequence ID" value="CAB4033814.1"/>
    <property type="molecule type" value="Genomic_DNA"/>
</dbReference>
<name>A0A7D9LNQ2_PARCT</name>
<dbReference type="InterPro" id="IPR036397">
    <property type="entry name" value="RNaseH_sf"/>
</dbReference>
<dbReference type="GO" id="GO:0015074">
    <property type="term" value="P:DNA integration"/>
    <property type="evidence" value="ECO:0007669"/>
    <property type="project" value="InterPro"/>
</dbReference>
<dbReference type="InterPro" id="IPR012337">
    <property type="entry name" value="RNaseH-like_sf"/>
</dbReference>
<accession>A0A7D9LNQ2</accession>
<dbReference type="PROSITE" id="PS50994">
    <property type="entry name" value="INTEGRASE"/>
    <property type="match status" value="1"/>
</dbReference>
<dbReference type="InterPro" id="IPR058913">
    <property type="entry name" value="Integrase_dom_put"/>
</dbReference>
<organism evidence="1 2">
    <name type="scientific">Paramuricea clavata</name>
    <name type="common">Red gorgonian</name>
    <name type="synonym">Violescent sea-whip</name>
    <dbReference type="NCBI Taxonomy" id="317549"/>
    <lineage>
        <taxon>Eukaryota</taxon>
        <taxon>Metazoa</taxon>
        <taxon>Cnidaria</taxon>
        <taxon>Anthozoa</taxon>
        <taxon>Octocorallia</taxon>
        <taxon>Malacalcyonacea</taxon>
        <taxon>Plexauridae</taxon>
        <taxon>Paramuricea</taxon>
    </lineage>
</organism>
<dbReference type="InterPro" id="IPR001584">
    <property type="entry name" value="Integrase_cat-core"/>
</dbReference>
<comment type="caution">
    <text evidence="1">The sequence shown here is derived from an EMBL/GenBank/DDBJ whole genome shotgun (WGS) entry which is preliminary data.</text>
</comment>
<sequence length="283" mass="32804">MAENQEHDVTIIKERICTILEELKRQLTSDNLRQYVLDYISTRLERVHNILTLSSQLFNVEGREQIEYFIDYGFKAGEIATLLGVSVATVRRRLQDFELSTSVCRTPLSDEQLDEVVKDIKRNFVQSGYRMVLGLLRSRGFRIQEIRVMESLRRVDVEGVIMRSLQLKTINRREYKVYGPNALLHIDTNHKLIRWRLVIHGSIDGFSRAITHLNCHDNNRADTACADFRGAVHQFGLPSRVRTDQGVENVDIARYVLDHPERGVNRGSHITGRSVHNQRIERL</sequence>
<evidence type="ECO:0000313" key="2">
    <source>
        <dbReference type="Proteomes" id="UP001152795"/>
    </source>
</evidence>
<proteinExistence type="predicted"/>
<dbReference type="Proteomes" id="UP001152795">
    <property type="component" value="Unassembled WGS sequence"/>
</dbReference>
<dbReference type="Pfam" id="PF24764">
    <property type="entry name" value="rva_4"/>
    <property type="match status" value="1"/>
</dbReference>
<dbReference type="GO" id="GO:0003676">
    <property type="term" value="F:nucleic acid binding"/>
    <property type="evidence" value="ECO:0007669"/>
    <property type="project" value="InterPro"/>
</dbReference>
<dbReference type="AlphaFoldDB" id="A0A7D9LNQ2"/>
<protein>
    <submittedName>
        <fullName evidence="1">PREDICTED: uncharacterized protein LOC107327086</fullName>
    </submittedName>
</protein>
<dbReference type="Gene3D" id="3.30.420.10">
    <property type="entry name" value="Ribonuclease H-like superfamily/Ribonuclease H"/>
    <property type="match status" value="1"/>
</dbReference>